<dbReference type="AlphaFoldDB" id="A0A8J3CC36"/>
<protein>
    <submittedName>
        <fullName evidence="2">MarR family transcriptional regulator</fullName>
    </submittedName>
</protein>
<feature type="domain" description="HTH marR-type" evidence="1">
    <location>
        <begin position="1"/>
        <end position="142"/>
    </location>
</feature>
<organism evidence="2 3">
    <name type="scientific">Longimycelium tulufanense</name>
    <dbReference type="NCBI Taxonomy" id="907463"/>
    <lineage>
        <taxon>Bacteria</taxon>
        <taxon>Bacillati</taxon>
        <taxon>Actinomycetota</taxon>
        <taxon>Actinomycetes</taxon>
        <taxon>Pseudonocardiales</taxon>
        <taxon>Pseudonocardiaceae</taxon>
        <taxon>Longimycelium</taxon>
    </lineage>
</organism>
<evidence type="ECO:0000259" key="1">
    <source>
        <dbReference type="PROSITE" id="PS50995"/>
    </source>
</evidence>
<gene>
    <name evidence="2" type="ORF">GCM10012275_15960</name>
</gene>
<accession>A0A8J3CC36</accession>
<dbReference type="SUPFAM" id="SSF46785">
    <property type="entry name" value="Winged helix' DNA-binding domain"/>
    <property type="match status" value="1"/>
</dbReference>
<proteinExistence type="predicted"/>
<sequence length="155" mass="16881">MRHRDRHPADVVASVEAALEPLLLVWGRAAEQVHPRVSAPQLRALLTIARHGVINLRRLGEEIGAIASSTSRLCDRLQAAGLITRHSGTADRREVLLRLTPEARRLLAELEEARRVDLGTVLGRMTPEGQRALLCGLREFGAAAGVVGSLREKPA</sequence>
<name>A0A8J3CC36_9PSEU</name>
<dbReference type="Gene3D" id="1.10.10.10">
    <property type="entry name" value="Winged helix-like DNA-binding domain superfamily/Winged helix DNA-binding domain"/>
    <property type="match status" value="1"/>
</dbReference>
<keyword evidence="3" id="KW-1185">Reference proteome</keyword>
<comment type="caution">
    <text evidence="2">The sequence shown here is derived from an EMBL/GenBank/DDBJ whole genome shotgun (WGS) entry which is preliminary data.</text>
</comment>
<dbReference type="PANTHER" id="PTHR33164:SF94">
    <property type="entry name" value="TRANSCRIPTIONAL REGULATORY PROTEIN-RELATED"/>
    <property type="match status" value="1"/>
</dbReference>
<dbReference type="PROSITE" id="PS50995">
    <property type="entry name" value="HTH_MARR_2"/>
    <property type="match status" value="1"/>
</dbReference>
<dbReference type="InterPro" id="IPR039422">
    <property type="entry name" value="MarR/SlyA-like"/>
</dbReference>
<dbReference type="InterPro" id="IPR036388">
    <property type="entry name" value="WH-like_DNA-bd_sf"/>
</dbReference>
<dbReference type="EMBL" id="BMMK01000005">
    <property type="protein sequence ID" value="GGM45746.1"/>
    <property type="molecule type" value="Genomic_DNA"/>
</dbReference>
<reference evidence="2" key="2">
    <citation type="submission" date="2020-09" db="EMBL/GenBank/DDBJ databases">
        <authorList>
            <person name="Sun Q."/>
            <person name="Zhou Y."/>
        </authorList>
    </citation>
    <scope>NUCLEOTIDE SEQUENCE</scope>
    <source>
        <strain evidence="2">CGMCC 4.5737</strain>
    </source>
</reference>
<evidence type="ECO:0000313" key="2">
    <source>
        <dbReference type="EMBL" id="GGM45746.1"/>
    </source>
</evidence>
<dbReference type="InterPro" id="IPR036390">
    <property type="entry name" value="WH_DNA-bd_sf"/>
</dbReference>
<dbReference type="RefSeq" id="WP_229686157.1">
    <property type="nucleotide sequence ID" value="NZ_BMMK01000005.1"/>
</dbReference>
<dbReference type="PANTHER" id="PTHR33164">
    <property type="entry name" value="TRANSCRIPTIONAL REGULATOR, MARR FAMILY"/>
    <property type="match status" value="1"/>
</dbReference>
<dbReference type="InterPro" id="IPR000835">
    <property type="entry name" value="HTH_MarR-typ"/>
</dbReference>
<dbReference type="GO" id="GO:0003700">
    <property type="term" value="F:DNA-binding transcription factor activity"/>
    <property type="evidence" value="ECO:0007669"/>
    <property type="project" value="InterPro"/>
</dbReference>
<dbReference type="SMART" id="SM00347">
    <property type="entry name" value="HTH_MARR"/>
    <property type="match status" value="1"/>
</dbReference>
<dbReference type="GO" id="GO:0006950">
    <property type="term" value="P:response to stress"/>
    <property type="evidence" value="ECO:0007669"/>
    <property type="project" value="TreeGrafter"/>
</dbReference>
<dbReference type="Proteomes" id="UP000637578">
    <property type="component" value="Unassembled WGS sequence"/>
</dbReference>
<dbReference type="Pfam" id="PF01047">
    <property type="entry name" value="MarR"/>
    <property type="match status" value="1"/>
</dbReference>
<evidence type="ECO:0000313" key="3">
    <source>
        <dbReference type="Proteomes" id="UP000637578"/>
    </source>
</evidence>
<reference evidence="2" key="1">
    <citation type="journal article" date="2014" name="Int. J. Syst. Evol. Microbiol.">
        <title>Complete genome sequence of Corynebacterium casei LMG S-19264T (=DSM 44701T), isolated from a smear-ripened cheese.</title>
        <authorList>
            <consortium name="US DOE Joint Genome Institute (JGI-PGF)"/>
            <person name="Walter F."/>
            <person name="Albersmeier A."/>
            <person name="Kalinowski J."/>
            <person name="Ruckert C."/>
        </authorList>
    </citation>
    <scope>NUCLEOTIDE SEQUENCE</scope>
    <source>
        <strain evidence="2">CGMCC 4.5737</strain>
    </source>
</reference>